<proteinExistence type="inferred from homology"/>
<keyword evidence="9 20" id="KW-0132">Cell division</keyword>
<evidence type="ECO:0000259" key="21">
    <source>
        <dbReference type="PROSITE" id="PS51387"/>
    </source>
</evidence>
<dbReference type="Pfam" id="PF02873">
    <property type="entry name" value="MurB_C"/>
    <property type="match status" value="1"/>
</dbReference>
<dbReference type="PANTHER" id="PTHR21071">
    <property type="entry name" value="UDP-N-ACETYLENOLPYRUVOYLGLUCOSAMINE REDUCTASE"/>
    <property type="match status" value="1"/>
</dbReference>
<dbReference type="SUPFAM" id="SSF56194">
    <property type="entry name" value="Uridine diphospho-N-Acetylenolpyruvylglucosamine reductase, MurB, C-terminal domain"/>
    <property type="match status" value="1"/>
</dbReference>
<evidence type="ECO:0000256" key="19">
    <source>
        <dbReference type="ARBA" id="ARBA00048914"/>
    </source>
</evidence>
<evidence type="ECO:0000256" key="2">
    <source>
        <dbReference type="ARBA" id="ARBA00003921"/>
    </source>
</evidence>
<keyword evidence="12 20" id="KW-0521">NADP</keyword>
<accession>A0A1J0KUA1</accession>
<keyword evidence="23" id="KW-1185">Reference proteome</keyword>
<evidence type="ECO:0000256" key="13">
    <source>
        <dbReference type="ARBA" id="ARBA00022960"/>
    </source>
</evidence>
<keyword evidence="17 20" id="KW-0961">Cell wall biogenesis/degradation</keyword>
<dbReference type="InterPro" id="IPR011601">
    <property type="entry name" value="MurB_C"/>
</dbReference>
<feature type="domain" description="FAD-binding PCMH-type" evidence="21">
    <location>
        <begin position="15"/>
        <end position="202"/>
    </location>
</feature>
<comment type="function">
    <text evidence="2 20">Cell wall formation.</text>
</comment>
<sequence length="283" mass="31704">MQGYKSLEKYNTYRIKSFAKNVFFPKTEAEVLEIVNKYENVFFLGNGSNIILSKEFYDDEITFVIFSNNFSSYSISNNIVKAQSGALLQDLALVTYEAGLSGIETFYDVPASVGGALIMNAGAYGDEIYSCVKSVRVLNLKSKEIIDYPKEKIEYGYRFSMFKDNKDVCILSAEFIFEEKNRDKIKHKLDDIYSRRLANLPQIPSGGSVFKRPQANVPVGVMVEELGLKGKKIGGAQISPKHGGIIVNNGNATGQDIIDLINFIKEQILSNYNIALHEEQIII</sequence>
<dbReference type="GO" id="GO:0008762">
    <property type="term" value="F:UDP-N-acetylmuramate dehydrogenase activity"/>
    <property type="evidence" value="ECO:0007669"/>
    <property type="project" value="UniProtKB-UniRule"/>
</dbReference>
<evidence type="ECO:0000256" key="1">
    <source>
        <dbReference type="ARBA" id="ARBA00001974"/>
    </source>
</evidence>
<comment type="cofactor">
    <cofactor evidence="1 20">
        <name>FAD</name>
        <dbReference type="ChEBI" id="CHEBI:57692"/>
    </cofactor>
</comment>
<keyword evidence="16 20" id="KW-0131">Cell cycle</keyword>
<evidence type="ECO:0000256" key="3">
    <source>
        <dbReference type="ARBA" id="ARBA00004496"/>
    </source>
</evidence>
<evidence type="ECO:0000313" key="22">
    <source>
        <dbReference type="EMBL" id="APC97349.1"/>
    </source>
</evidence>
<keyword evidence="14 20" id="KW-0573">Peptidoglycan synthesis</keyword>
<dbReference type="PANTHER" id="PTHR21071:SF4">
    <property type="entry name" value="UDP-N-ACETYLENOLPYRUVOYLGLUCOSAMINE REDUCTASE"/>
    <property type="match status" value="1"/>
</dbReference>
<dbReference type="KEGG" id="frc:KX01_11"/>
<evidence type="ECO:0000256" key="14">
    <source>
        <dbReference type="ARBA" id="ARBA00022984"/>
    </source>
</evidence>
<evidence type="ECO:0000256" key="5">
    <source>
        <dbReference type="ARBA" id="ARBA00010485"/>
    </source>
</evidence>
<dbReference type="InterPro" id="IPR036635">
    <property type="entry name" value="MurB_C_sf"/>
</dbReference>
<dbReference type="InterPro" id="IPR006094">
    <property type="entry name" value="Oxid_FAD_bind_N"/>
</dbReference>
<evidence type="ECO:0000256" key="11">
    <source>
        <dbReference type="ARBA" id="ARBA00022827"/>
    </source>
</evidence>
<dbReference type="EMBL" id="CP009654">
    <property type="protein sequence ID" value="APC97349.1"/>
    <property type="molecule type" value="Genomic_DNA"/>
</dbReference>
<evidence type="ECO:0000256" key="12">
    <source>
        <dbReference type="ARBA" id="ARBA00022857"/>
    </source>
</evidence>
<dbReference type="GO" id="GO:0005829">
    <property type="term" value="C:cytosol"/>
    <property type="evidence" value="ECO:0007669"/>
    <property type="project" value="TreeGrafter"/>
</dbReference>
<keyword evidence="13 20" id="KW-0133">Cell shape</keyword>
<evidence type="ECO:0000256" key="7">
    <source>
        <dbReference type="ARBA" id="ARBA00015188"/>
    </source>
</evidence>
<feature type="active site" evidence="20">
    <location>
        <position position="279"/>
    </location>
</feature>
<dbReference type="OrthoDB" id="9804753at2"/>
<evidence type="ECO:0000256" key="8">
    <source>
        <dbReference type="ARBA" id="ARBA00022490"/>
    </source>
</evidence>
<reference evidence="23" key="1">
    <citation type="submission" date="2014-10" db="EMBL/GenBank/DDBJ databases">
        <authorList>
            <person name="Kuske C.R."/>
            <person name="Challacombe J.F."/>
            <person name="Daligault H.E."/>
            <person name="Davenport K.W."/>
            <person name="Johnson S.L."/>
            <person name="Siddaramappa S."/>
            <person name="Petersen J.M."/>
        </authorList>
    </citation>
    <scope>NUCLEOTIDE SEQUENCE [LARGE SCALE GENOMIC DNA]</scope>
    <source>
        <strain evidence="23">CA97-1460</strain>
    </source>
</reference>
<dbReference type="GO" id="GO:0071555">
    <property type="term" value="P:cell wall organization"/>
    <property type="evidence" value="ECO:0007669"/>
    <property type="project" value="UniProtKB-KW"/>
</dbReference>
<evidence type="ECO:0000256" key="15">
    <source>
        <dbReference type="ARBA" id="ARBA00023002"/>
    </source>
</evidence>
<keyword evidence="8 20" id="KW-0963">Cytoplasm</keyword>
<feature type="active site" description="Proton donor" evidence="20">
    <location>
        <position position="208"/>
    </location>
</feature>
<dbReference type="Gene3D" id="3.30.465.10">
    <property type="match status" value="1"/>
</dbReference>
<dbReference type="PROSITE" id="PS51387">
    <property type="entry name" value="FAD_PCMH"/>
    <property type="match status" value="1"/>
</dbReference>
<dbReference type="AlphaFoldDB" id="A0A1J0KUA1"/>
<evidence type="ECO:0000256" key="10">
    <source>
        <dbReference type="ARBA" id="ARBA00022630"/>
    </source>
</evidence>
<dbReference type="InterPro" id="IPR016167">
    <property type="entry name" value="FAD-bd_PCMH_sub1"/>
</dbReference>
<evidence type="ECO:0000256" key="9">
    <source>
        <dbReference type="ARBA" id="ARBA00022618"/>
    </source>
</evidence>
<dbReference type="InterPro" id="IPR003170">
    <property type="entry name" value="MurB"/>
</dbReference>
<dbReference type="GO" id="GO:0009252">
    <property type="term" value="P:peptidoglycan biosynthetic process"/>
    <property type="evidence" value="ECO:0007669"/>
    <property type="project" value="UniProtKB-UniRule"/>
</dbReference>
<evidence type="ECO:0000256" key="16">
    <source>
        <dbReference type="ARBA" id="ARBA00023306"/>
    </source>
</evidence>
<dbReference type="UniPathway" id="UPA00219"/>
<evidence type="ECO:0000256" key="17">
    <source>
        <dbReference type="ARBA" id="ARBA00023316"/>
    </source>
</evidence>
<comment type="subcellular location">
    <subcellularLocation>
        <location evidence="3 20">Cytoplasm</location>
    </subcellularLocation>
</comment>
<protein>
    <recommendedName>
        <fullName evidence="7 20">UDP-N-acetylenolpyruvoylglucosamine reductase</fullName>
        <ecNumber evidence="6 20">1.3.1.98</ecNumber>
    </recommendedName>
    <alternativeName>
        <fullName evidence="18 20">UDP-N-acetylmuramate dehydrogenase</fullName>
    </alternativeName>
</protein>
<dbReference type="GO" id="GO:0071949">
    <property type="term" value="F:FAD binding"/>
    <property type="evidence" value="ECO:0007669"/>
    <property type="project" value="InterPro"/>
</dbReference>
<keyword evidence="10 20" id="KW-0285">Flavoprotein</keyword>
<dbReference type="InterPro" id="IPR016166">
    <property type="entry name" value="FAD-bd_PCMH"/>
</dbReference>
<dbReference type="InterPro" id="IPR036318">
    <property type="entry name" value="FAD-bd_PCMH-like_sf"/>
</dbReference>
<dbReference type="Gene3D" id="3.90.78.10">
    <property type="entry name" value="UDP-N-acetylenolpyruvoylglucosamine reductase, C-terminal domain"/>
    <property type="match status" value="1"/>
</dbReference>
<evidence type="ECO:0000256" key="4">
    <source>
        <dbReference type="ARBA" id="ARBA00004752"/>
    </source>
</evidence>
<dbReference type="SUPFAM" id="SSF56176">
    <property type="entry name" value="FAD-binding/transporter-associated domain-like"/>
    <property type="match status" value="1"/>
</dbReference>
<feature type="active site" evidence="20">
    <location>
        <position position="158"/>
    </location>
</feature>
<comment type="pathway">
    <text evidence="4 20">Cell wall biogenesis; peptidoglycan biosynthesis.</text>
</comment>
<dbReference type="STRING" id="1542390.KX01_11"/>
<dbReference type="InterPro" id="IPR016169">
    <property type="entry name" value="FAD-bd_PCMH_sub2"/>
</dbReference>
<keyword evidence="15 20" id="KW-0560">Oxidoreductase</keyword>
<evidence type="ECO:0000313" key="23">
    <source>
        <dbReference type="Proteomes" id="UP000182521"/>
    </source>
</evidence>
<evidence type="ECO:0000256" key="6">
    <source>
        <dbReference type="ARBA" id="ARBA00012518"/>
    </source>
</evidence>
<dbReference type="Gene3D" id="3.30.43.10">
    <property type="entry name" value="Uridine Diphospho-n-acetylenolpyruvylglucosamine Reductase, domain 2"/>
    <property type="match status" value="1"/>
</dbReference>
<dbReference type="HAMAP" id="MF_00037">
    <property type="entry name" value="MurB"/>
    <property type="match status" value="1"/>
</dbReference>
<comment type="similarity">
    <text evidence="5 20">Belongs to the MurB family.</text>
</comment>
<dbReference type="RefSeq" id="WP_071663055.1">
    <property type="nucleotide sequence ID" value="NZ_CP009654.1"/>
</dbReference>
<organism evidence="22 23">
    <name type="scientific">Francisella frigiditurris</name>
    <dbReference type="NCBI Taxonomy" id="1542390"/>
    <lineage>
        <taxon>Bacteria</taxon>
        <taxon>Pseudomonadati</taxon>
        <taxon>Pseudomonadota</taxon>
        <taxon>Gammaproteobacteria</taxon>
        <taxon>Thiotrichales</taxon>
        <taxon>Francisellaceae</taxon>
        <taxon>Francisella</taxon>
    </lineage>
</organism>
<dbReference type="GO" id="GO:0008360">
    <property type="term" value="P:regulation of cell shape"/>
    <property type="evidence" value="ECO:0007669"/>
    <property type="project" value="UniProtKB-KW"/>
</dbReference>
<evidence type="ECO:0000256" key="20">
    <source>
        <dbReference type="HAMAP-Rule" id="MF_00037"/>
    </source>
</evidence>
<gene>
    <name evidence="20 22" type="primary">murB</name>
    <name evidence="22" type="ORF">KX01_11</name>
</gene>
<name>A0A1J0KUA1_9GAMM</name>
<evidence type="ECO:0000256" key="18">
    <source>
        <dbReference type="ARBA" id="ARBA00031026"/>
    </source>
</evidence>
<dbReference type="GO" id="GO:0051301">
    <property type="term" value="P:cell division"/>
    <property type="evidence" value="ECO:0007669"/>
    <property type="project" value="UniProtKB-KW"/>
</dbReference>
<dbReference type="Pfam" id="PF01565">
    <property type="entry name" value="FAD_binding_4"/>
    <property type="match status" value="1"/>
</dbReference>
<dbReference type="NCBIfam" id="TIGR00179">
    <property type="entry name" value="murB"/>
    <property type="match status" value="1"/>
</dbReference>
<keyword evidence="11 20" id="KW-0274">FAD</keyword>
<comment type="catalytic activity">
    <reaction evidence="19 20">
        <text>UDP-N-acetyl-alpha-D-muramate + NADP(+) = UDP-N-acetyl-3-O-(1-carboxyvinyl)-alpha-D-glucosamine + NADPH + H(+)</text>
        <dbReference type="Rhea" id="RHEA:12248"/>
        <dbReference type="ChEBI" id="CHEBI:15378"/>
        <dbReference type="ChEBI" id="CHEBI:57783"/>
        <dbReference type="ChEBI" id="CHEBI:58349"/>
        <dbReference type="ChEBI" id="CHEBI:68483"/>
        <dbReference type="ChEBI" id="CHEBI:70757"/>
        <dbReference type="EC" id="1.3.1.98"/>
    </reaction>
</comment>
<dbReference type="EC" id="1.3.1.98" evidence="6 20"/>
<dbReference type="Proteomes" id="UP000182521">
    <property type="component" value="Chromosome"/>
</dbReference>